<feature type="compositionally biased region" description="Gly residues" evidence="1">
    <location>
        <begin position="144"/>
        <end position="156"/>
    </location>
</feature>
<feature type="transmembrane region" description="Helical" evidence="2">
    <location>
        <begin position="88"/>
        <end position="110"/>
    </location>
</feature>
<feature type="region of interest" description="Disordered" evidence="1">
    <location>
        <begin position="1"/>
        <end position="25"/>
    </location>
</feature>
<gene>
    <name evidence="3" type="ORF">IWX46DRAFT_67829</name>
</gene>
<feature type="compositionally biased region" description="Polar residues" evidence="1">
    <location>
        <begin position="287"/>
        <end position="307"/>
    </location>
</feature>
<organism evidence="3 4">
    <name type="scientific">Phyllosticta citricarpa</name>
    <dbReference type="NCBI Taxonomy" id="55181"/>
    <lineage>
        <taxon>Eukaryota</taxon>
        <taxon>Fungi</taxon>
        <taxon>Dikarya</taxon>
        <taxon>Ascomycota</taxon>
        <taxon>Pezizomycotina</taxon>
        <taxon>Dothideomycetes</taxon>
        <taxon>Dothideomycetes incertae sedis</taxon>
        <taxon>Botryosphaeriales</taxon>
        <taxon>Phyllostictaceae</taxon>
        <taxon>Phyllosticta</taxon>
    </lineage>
</organism>
<evidence type="ECO:0000313" key="4">
    <source>
        <dbReference type="Proteomes" id="UP001365128"/>
    </source>
</evidence>
<keyword evidence="4" id="KW-1185">Reference proteome</keyword>
<dbReference type="PANTHER" id="PTHR28108">
    <property type="entry name" value="SWR1-COMPLEX PROTEIN 3"/>
    <property type="match status" value="1"/>
</dbReference>
<keyword evidence="2" id="KW-0472">Membrane</keyword>
<comment type="caution">
    <text evidence="3">The sequence shown here is derived from an EMBL/GenBank/DDBJ whole genome shotgun (WGS) entry which is preliminary data.</text>
</comment>
<dbReference type="Proteomes" id="UP001365128">
    <property type="component" value="Unassembled WGS sequence"/>
</dbReference>
<evidence type="ECO:0000313" key="3">
    <source>
        <dbReference type="EMBL" id="KAK7547058.1"/>
    </source>
</evidence>
<sequence>MDGNPPPPPPPPPHGSNPKSSGPSSGLPPGNYDIFIVPPHSAGSGFVYLPSLACERNSFFAGVVATLVAVLVWNIIEPSVKAWFNSVFSGGGASVLIIIALVGAGCWVMGQSSVGGDARPGAGGSGATGNGSAGSWGKSRANGFPGGFGSSPGGSSTGATPRSSWGSAGAGQQRKASASWDKAKEETRQKEEARKDADADAKKKEDADRAARAEAEKQKWEQMRTREREAREREARERLAKERLERDRMEKQKREREDRDNLEHRIKAAKERADRERKEREAKKGQENGTGNKAGSTMNSAPASPTTPKRPYQRPFAKTETDFSGFRPYDDPPTRGRPTARTSTSNYSESVASSSYAPSATTARTSPPRSSYGGPYSTADPTKIVVKGVYMFTSLFPKPTAQLLANTGNVSDGLVLKMTTEGLFIDDDKRHVAERDWDVKAWTLKLVETAELRDVGLYMLRASIRDAEGRRYVFVLSLEESWKVVLGLQKLKKGSQVRALAQTIWNPADALKVLTLCGDQPARRW</sequence>
<dbReference type="InterPro" id="IPR037651">
    <property type="entry name" value="Swc3"/>
</dbReference>
<accession>A0ABR1MEB1</accession>
<protein>
    <submittedName>
        <fullName evidence="3">Uncharacterized protein</fullName>
    </submittedName>
</protein>
<name>A0ABR1MEB1_9PEZI</name>
<evidence type="ECO:0000256" key="1">
    <source>
        <dbReference type="SAM" id="MobiDB-lite"/>
    </source>
</evidence>
<keyword evidence="2" id="KW-0812">Transmembrane</keyword>
<feature type="compositionally biased region" description="Low complexity" evidence="1">
    <location>
        <begin position="342"/>
        <end position="378"/>
    </location>
</feature>
<feature type="compositionally biased region" description="Gly residues" evidence="1">
    <location>
        <begin position="121"/>
        <end position="134"/>
    </location>
</feature>
<feature type="compositionally biased region" description="Low complexity" evidence="1">
    <location>
        <begin position="16"/>
        <end position="25"/>
    </location>
</feature>
<evidence type="ECO:0000256" key="2">
    <source>
        <dbReference type="SAM" id="Phobius"/>
    </source>
</evidence>
<keyword evidence="2" id="KW-1133">Transmembrane helix</keyword>
<feature type="region of interest" description="Disordered" evidence="1">
    <location>
        <begin position="119"/>
        <end position="378"/>
    </location>
</feature>
<feature type="transmembrane region" description="Helical" evidence="2">
    <location>
        <begin position="58"/>
        <end position="76"/>
    </location>
</feature>
<reference evidence="3 4" key="1">
    <citation type="submission" date="2024-04" db="EMBL/GenBank/DDBJ databases">
        <title>Phyllosticta paracitricarpa is synonymous to the EU quarantine fungus P. citricarpa based on phylogenomic analyses.</title>
        <authorList>
            <consortium name="Lawrence Berkeley National Laboratory"/>
            <person name="Van Ingen-Buijs V.A."/>
            <person name="Van Westerhoven A.C."/>
            <person name="Haridas S."/>
            <person name="Skiadas P."/>
            <person name="Martin F."/>
            <person name="Groenewald J.Z."/>
            <person name="Crous P.W."/>
            <person name="Seidl M.F."/>
        </authorList>
    </citation>
    <scope>NUCLEOTIDE SEQUENCE [LARGE SCALE GENOMIC DNA]</scope>
    <source>
        <strain evidence="3 4">CBS 122670</strain>
    </source>
</reference>
<dbReference type="EMBL" id="JBBPDW010000013">
    <property type="protein sequence ID" value="KAK7547058.1"/>
    <property type="molecule type" value="Genomic_DNA"/>
</dbReference>
<feature type="compositionally biased region" description="Pro residues" evidence="1">
    <location>
        <begin position="1"/>
        <end position="15"/>
    </location>
</feature>
<dbReference type="PANTHER" id="PTHR28108:SF1">
    <property type="entry name" value="SWR1-COMPLEX PROTEIN 3"/>
    <property type="match status" value="1"/>
</dbReference>
<proteinExistence type="predicted"/>
<feature type="compositionally biased region" description="Basic and acidic residues" evidence="1">
    <location>
        <begin position="181"/>
        <end position="286"/>
    </location>
</feature>